<gene>
    <name evidence="2" type="ORF">AVEN_12929_1</name>
</gene>
<evidence type="ECO:0000256" key="1">
    <source>
        <dbReference type="SAM" id="MobiDB-lite"/>
    </source>
</evidence>
<proteinExistence type="predicted"/>
<name>A0A4Y2SM47_ARAVE</name>
<evidence type="ECO:0000313" key="3">
    <source>
        <dbReference type="Proteomes" id="UP000499080"/>
    </source>
</evidence>
<dbReference type="Proteomes" id="UP000499080">
    <property type="component" value="Unassembled WGS sequence"/>
</dbReference>
<comment type="caution">
    <text evidence="2">The sequence shown here is derived from an EMBL/GenBank/DDBJ whole genome shotgun (WGS) entry which is preliminary data.</text>
</comment>
<dbReference type="EMBL" id="BGPR01022156">
    <property type="protein sequence ID" value="GBN88195.1"/>
    <property type="molecule type" value="Genomic_DNA"/>
</dbReference>
<feature type="compositionally biased region" description="Polar residues" evidence="1">
    <location>
        <begin position="108"/>
        <end position="154"/>
    </location>
</feature>
<evidence type="ECO:0000313" key="2">
    <source>
        <dbReference type="EMBL" id="GBN88195.1"/>
    </source>
</evidence>
<dbReference type="AlphaFoldDB" id="A0A4Y2SM47"/>
<feature type="compositionally biased region" description="Polar residues" evidence="1">
    <location>
        <begin position="77"/>
        <end position="87"/>
    </location>
</feature>
<sequence>MEFGFLAKNIVLDSRPHPAFSRSCPQWALEKEILTTKIRKNISFAEARGLVSERSPKPGITYSSALKQRAYCGAHTNPENVKINSARSITPTTPVPSSNPSQLPKDASNPSQLPKDASNPSQLPKDASNPSTTPSVTSLSMQEKQRPNQKQLVKTTDIKNTDNGKTLQRIKESKTAKKARLAALKKNKDLNPRPFSKGDFFEAVEQISSGNKKC</sequence>
<feature type="compositionally biased region" description="Basic residues" evidence="1">
    <location>
        <begin position="176"/>
        <end position="185"/>
    </location>
</feature>
<organism evidence="2 3">
    <name type="scientific">Araneus ventricosus</name>
    <name type="common">Orbweaver spider</name>
    <name type="synonym">Epeira ventricosa</name>
    <dbReference type="NCBI Taxonomy" id="182803"/>
    <lineage>
        <taxon>Eukaryota</taxon>
        <taxon>Metazoa</taxon>
        <taxon>Ecdysozoa</taxon>
        <taxon>Arthropoda</taxon>
        <taxon>Chelicerata</taxon>
        <taxon>Arachnida</taxon>
        <taxon>Araneae</taxon>
        <taxon>Araneomorphae</taxon>
        <taxon>Entelegynae</taxon>
        <taxon>Araneoidea</taxon>
        <taxon>Araneidae</taxon>
        <taxon>Araneus</taxon>
    </lineage>
</organism>
<feature type="compositionally biased region" description="Low complexity" evidence="1">
    <location>
        <begin position="88"/>
        <end position="101"/>
    </location>
</feature>
<protein>
    <submittedName>
        <fullName evidence="2">Uncharacterized protein</fullName>
    </submittedName>
</protein>
<feature type="region of interest" description="Disordered" evidence="1">
    <location>
        <begin position="77"/>
        <end position="197"/>
    </location>
</feature>
<keyword evidence="3" id="KW-1185">Reference proteome</keyword>
<reference evidence="2 3" key="1">
    <citation type="journal article" date="2019" name="Sci. Rep.">
        <title>Orb-weaving spider Araneus ventricosus genome elucidates the spidroin gene catalogue.</title>
        <authorList>
            <person name="Kono N."/>
            <person name="Nakamura H."/>
            <person name="Ohtoshi R."/>
            <person name="Moran D.A.P."/>
            <person name="Shinohara A."/>
            <person name="Yoshida Y."/>
            <person name="Fujiwara M."/>
            <person name="Mori M."/>
            <person name="Tomita M."/>
            <person name="Arakawa K."/>
        </authorList>
    </citation>
    <scope>NUCLEOTIDE SEQUENCE [LARGE SCALE GENOMIC DNA]</scope>
</reference>
<accession>A0A4Y2SM47</accession>